<evidence type="ECO:0008006" key="3">
    <source>
        <dbReference type="Google" id="ProtNLM"/>
    </source>
</evidence>
<keyword evidence="2" id="KW-1185">Reference proteome</keyword>
<name>A0ABD5NCU4_9EURY</name>
<accession>A0ABD5NCU4</accession>
<dbReference type="Proteomes" id="UP001595660">
    <property type="component" value="Unassembled WGS sequence"/>
</dbReference>
<dbReference type="EMBL" id="JBHRWN010000002">
    <property type="protein sequence ID" value="MFC3477085.1"/>
    <property type="molecule type" value="Genomic_DNA"/>
</dbReference>
<dbReference type="AlphaFoldDB" id="A0ABD5NCU4"/>
<evidence type="ECO:0000313" key="1">
    <source>
        <dbReference type="EMBL" id="MFC3477085.1"/>
    </source>
</evidence>
<dbReference type="InterPro" id="IPR028994">
    <property type="entry name" value="Integrin_alpha_N"/>
</dbReference>
<organism evidence="1 2">
    <name type="scientific">Halobacterium litoreum</name>
    <dbReference type="NCBI Taxonomy" id="2039234"/>
    <lineage>
        <taxon>Archaea</taxon>
        <taxon>Methanobacteriati</taxon>
        <taxon>Methanobacteriota</taxon>
        <taxon>Stenosarchaea group</taxon>
        <taxon>Halobacteria</taxon>
        <taxon>Halobacteriales</taxon>
        <taxon>Halobacteriaceae</taxon>
        <taxon>Halobacterium</taxon>
    </lineage>
</organism>
<reference evidence="1 2" key="1">
    <citation type="journal article" date="2019" name="Int. J. Syst. Evol. Microbiol.">
        <title>The Global Catalogue of Microorganisms (GCM) 10K type strain sequencing project: providing services to taxonomists for standard genome sequencing and annotation.</title>
        <authorList>
            <consortium name="The Broad Institute Genomics Platform"/>
            <consortium name="The Broad Institute Genome Sequencing Center for Infectious Disease"/>
            <person name="Wu L."/>
            <person name="Ma J."/>
        </authorList>
    </citation>
    <scope>NUCLEOTIDE SEQUENCE [LARGE SCALE GENOMIC DNA]</scope>
    <source>
        <strain evidence="1 2">CGMCC 1.12562</strain>
    </source>
</reference>
<dbReference type="Pfam" id="PF01917">
    <property type="entry name" value="Flagellin_arch-type"/>
    <property type="match status" value="1"/>
</dbReference>
<proteinExistence type="predicted"/>
<sequence>MASVSSAHLVLFIAAVLVAAAVAGTFTSSASRLGNAIAEDSSVEAEQVDAEIRVVSDPSNAETIYDPTTETLTVVVKNTGDEVLSAAPEDVVVLVNGTYQSDVRTTVLTGDDWRPGDLLRVRANVSLPEQSETRVVVAPTGSRDLLEFTTPDFAPDRSELVFVNASSGALRTIDAGGSITQYGVNATAIGPKQVDFDDDERLEIPFVTDAGALRLVDATGEETTLVASGVETNRTLLAVGAWRGETSVYYVNESDGDTLYRVRPGASPTQILVGGSSQSAGAVAGVADVNGDGDTDLVFANATQDLFFVDGDSAARITTVGLAEGVGVGQPREFDSAPPSRVPVMDDTGNVSLYDATGVETQLTTDGANDTGPVAGFDWTDDGNPDPQVTLVEDGVIKYVEADGTIETRADVNASAEVGVA</sequence>
<dbReference type="InterPro" id="IPR002774">
    <property type="entry name" value="Flagellin_arc-type"/>
</dbReference>
<protein>
    <recommendedName>
        <fullName evidence="3">CARDB domain-containing protein</fullName>
    </recommendedName>
</protein>
<evidence type="ECO:0000313" key="2">
    <source>
        <dbReference type="Proteomes" id="UP001595660"/>
    </source>
</evidence>
<dbReference type="PANTHER" id="PTHR42200">
    <property type="entry name" value="ARCHAEAL FLAGELLA-RELATED PROTEIN F-RELATED"/>
    <property type="match status" value="1"/>
</dbReference>
<dbReference type="RefSeq" id="WP_232571781.1">
    <property type="nucleotide sequence ID" value="NZ_CP089466.1"/>
</dbReference>
<dbReference type="PANTHER" id="PTHR42200:SF2">
    <property type="entry name" value="ARCHAEAL FLAGELLA-RELATED PROTEIN F"/>
    <property type="match status" value="1"/>
</dbReference>
<dbReference type="SUPFAM" id="SSF69318">
    <property type="entry name" value="Integrin alpha N-terminal domain"/>
    <property type="match status" value="1"/>
</dbReference>
<gene>
    <name evidence="1" type="ORF">ACFOKC_05035</name>
</gene>
<comment type="caution">
    <text evidence="1">The sequence shown here is derived from an EMBL/GenBank/DDBJ whole genome shotgun (WGS) entry which is preliminary data.</text>
</comment>
<dbReference type="GeneID" id="69116993"/>